<proteinExistence type="predicted"/>
<dbReference type="InterPro" id="IPR013783">
    <property type="entry name" value="Ig-like_fold"/>
</dbReference>
<reference evidence="1" key="1">
    <citation type="journal article" date="2014" name="Front. Microbiol.">
        <title>High frequency of phylogenetically diverse reductive dehalogenase-homologous genes in deep subseafloor sedimentary metagenomes.</title>
        <authorList>
            <person name="Kawai M."/>
            <person name="Futagami T."/>
            <person name="Toyoda A."/>
            <person name="Takaki Y."/>
            <person name="Nishi S."/>
            <person name="Hori S."/>
            <person name="Arai W."/>
            <person name="Tsubouchi T."/>
            <person name="Morono Y."/>
            <person name="Uchiyama I."/>
            <person name="Ito T."/>
            <person name="Fujiyama A."/>
            <person name="Inagaki F."/>
            <person name="Takami H."/>
        </authorList>
    </citation>
    <scope>NUCLEOTIDE SEQUENCE</scope>
    <source>
        <strain evidence="1">Expedition CK06-06</strain>
    </source>
</reference>
<organism evidence="1">
    <name type="scientific">marine sediment metagenome</name>
    <dbReference type="NCBI Taxonomy" id="412755"/>
    <lineage>
        <taxon>unclassified sequences</taxon>
        <taxon>metagenomes</taxon>
        <taxon>ecological metagenomes</taxon>
    </lineage>
</organism>
<gene>
    <name evidence="1" type="ORF">S12H4_11433</name>
</gene>
<dbReference type="EMBL" id="BARW01005132">
    <property type="protein sequence ID" value="GAI75743.1"/>
    <property type="molecule type" value="Genomic_DNA"/>
</dbReference>
<feature type="non-terminal residue" evidence="1">
    <location>
        <position position="1"/>
    </location>
</feature>
<accession>X1R5D6</accession>
<protein>
    <recommendedName>
        <fullName evidence="2">Fibronectin type-III domain-containing protein</fullName>
    </recommendedName>
</protein>
<sequence>IEVFGPGAPTYDAGEEAGIGNFAHSNNIVGNTTYGVINYLTATFDATNNWWGTTIEAKIEAMVSGDVLFKPWLISEYSPSAVDMTARSSPATAPTVATVAASGVDLYTATLNGNLSSMGTATSVAVSFEYGITQGGPYPDVTSPETMTTTGTFTAGLTGLASGQTHYFRAKAQPSDMTDPVYGGEKIFTTTKEGIGISVSPTSIDFGSITAGHSSGTETVTVTNTGTLSNKFTASLDNESPADFYNSNLAID</sequence>
<feature type="non-terminal residue" evidence="1">
    <location>
        <position position="252"/>
    </location>
</feature>
<evidence type="ECO:0008006" key="2">
    <source>
        <dbReference type="Google" id="ProtNLM"/>
    </source>
</evidence>
<dbReference type="AlphaFoldDB" id="X1R5D6"/>
<comment type="caution">
    <text evidence="1">The sequence shown here is derived from an EMBL/GenBank/DDBJ whole genome shotgun (WGS) entry which is preliminary data.</text>
</comment>
<evidence type="ECO:0000313" key="1">
    <source>
        <dbReference type="EMBL" id="GAI75743.1"/>
    </source>
</evidence>
<dbReference type="Gene3D" id="2.60.40.10">
    <property type="entry name" value="Immunoglobulins"/>
    <property type="match status" value="1"/>
</dbReference>
<name>X1R5D6_9ZZZZ</name>